<dbReference type="Proteomes" id="UP000033203">
    <property type="component" value="Unassembled WGS sequence"/>
</dbReference>
<organism evidence="1 2">
    <name type="scientific">Sphingomonas melonis</name>
    <dbReference type="NCBI Taxonomy" id="152682"/>
    <lineage>
        <taxon>Bacteria</taxon>
        <taxon>Pseudomonadati</taxon>
        <taxon>Pseudomonadota</taxon>
        <taxon>Alphaproteobacteria</taxon>
        <taxon>Sphingomonadales</taxon>
        <taxon>Sphingomonadaceae</taxon>
        <taxon>Sphingomonas</taxon>
    </lineage>
</organism>
<protein>
    <submittedName>
        <fullName evidence="1">Uncharacterized protein</fullName>
    </submittedName>
</protein>
<dbReference type="EMBL" id="JXTP01000089">
    <property type="protein sequence ID" value="KIU26092.1"/>
    <property type="molecule type" value="Genomic_DNA"/>
</dbReference>
<sequence>MFYDTTYRHHQALHPSGLETFPAALHALITAADDCRRAGKPIAQDAAILLLSRNLASVIRPMAGPDEALRLRCVIDRASIEASPALLEIAGHHVGGDPAAKRAFHAQARRAVAQLAAEIGLGAGEARVQTIDGDDDDDGVTELRHPDIGIRVVPRSFLPDSEITFHRCRGGEPSSRVFRAPIAELLDAPAFARRLTLSIGALPPSLEAAA</sequence>
<dbReference type="RefSeq" id="WP_043061327.1">
    <property type="nucleotide sequence ID" value="NZ_QDFS01000037.1"/>
</dbReference>
<gene>
    <name evidence="1" type="ORF">SR41_16550</name>
</gene>
<proteinExistence type="predicted"/>
<reference evidence="1 2" key="1">
    <citation type="submission" date="2015-01" db="EMBL/GenBank/DDBJ databases">
        <title>Genome of Sphingomonas taxi strain 30a.</title>
        <authorList>
            <person name="Eevers N."/>
            <person name="Van Hamme J."/>
            <person name="Bottos E."/>
            <person name="Weyens N."/>
            <person name="Vangronsveld J."/>
        </authorList>
    </citation>
    <scope>NUCLEOTIDE SEQUENCE [LARGE SCALE GENOMIC DNA]</scope>
    <source>
        <strain evidence="1 2">30a</strain>
    </source>
</reference>
<dbReference type="AlphaFoldDB" id="A0A0D1M5M4"/>
<name>A0A0D1M5M4_9SPHN</name>
<accession>A0A0D1M5M4</accession>
<comment type="caution">
    <text evidence="1">The sequence shown here is derived from an EMBL/GenBank/DDBJ whole genome shotgun (WGS) entry which is preliminary data.</text>
</comment>
<evidence type="ECO:0000313" key="2">
    <source>
        <dbReference type="Proteomes" id="UP000033203"/>
    </source>
</evidence>
<dbReference type="PATRIC" id="fig|1549858.7.peg.2643"/>
<dbReference type="OrthoDB" id="6894039at2"/>
<evidence type="ECO:0000313" key="1">
    <source>
        <dbReference type="EMBL" id="KIU26092.1"/>
    </source>
</evidence>